<evidence type="ECO:0000256" key="2">
    <source>
        <dbReference type="ARBA" id="ARBA00022723"/>
    </source>
</evidence>
<comment type="caution">
    <text evidence="10">The sequence shown here is derived from an EMBL/GenBank/DDBJ whole genome shotgun (WGS) entry which is preliminary data.</text>
</comment>
<dbReference type="PROSITE" id="PS50157">
    <property type="entry name" value="ZINC_FINGER_C2H2_2"/>
    <property type="match status" value="3"/>
</dbReference>
<organism evidence="10 11">
    <name type="scientific">Orchesella dallaii</name>
    <dbReference type="NCBI Taxonomy" id="48710"/>
    <lineage>
        <taxon>Eukaryota</taxon>
        <taxon>Metazoa</taxon>
        <taxon>Ecdysozoa</taxon>
        <taxon>Arthropoda</taxon>
        <taxon>Hexapoda</taxon>
        <taxon>Collembola</taxon>
        <taxon>Entomobryomorpha</taxon>
        <taxon>Entomobryoidea</taxon>
        <taxon>Orchesellidae</taxon>
        <taxon>Orchesellinae</taxon>
        <taxon>Orchesella</taxon>
    </lineage>
</organism>
<dbReference type="Pfam" id="PF12171">
    <property type="entry name" value="zf-C2H2_jaz"/>
    <property type="match status" value="1"/>
</dbReference>
<dbReference type="InterPro" id="IPR013087">
    <property type="entry name" value="Znf_C2H2_type"/>
</dbReference>
<keyword evidence="5" id="KW-0862">Zinc</keyword>
<evidence type="ECO:0000256" key="7">
    <source>
        <dbReference type="PROSITE-ProRule" id="PRU00042"/>
    </source>
</evidence>
<evidence type="ECO:0000256" key="1">
    <source>
        <dbReference type="ARBA" id="ARBA00004123"/>
    </source>
</evidence>
<evidence type="ECO:0000259" key="9">
    <source>
        <dbReference type="PROSITE" id="PS50157"/>
    </source>
</evidence>
<feature type="domain" description="C2H2-type" evidence="9">
    <location>
        <begin position="10"/>
        <end position="37"/>
    </location>
</feature>
<dbReference type="Proteomes" id="UP001642540">
    <property type="component" value="Unassembled WGS sequence"/>
</dbReference>
<evidence type="ECO:0000256" key="8">
    <source>
        <dbReference type="SAM" id="MobiDB-lite"/>
    </source>
</evidence>
<reference evidence="10 11" key="1">
    <citation type="submission" date="2024-08" db="EMBL/GenBank/DDBJ databases">
        <authorList>
            <person name="Cucini C."/>
            <person name="Frati F."/>
        </authorList>
    </citation>
    <scope>NUCLEOTIDE SEQUENCE [LARGE SCALE GENOMIC DNA]</scope>
</reference>
<evidence type="ECO:0000313" key="11">
    <source>
        <dbReference type="Proteomes" id="UP001642540"/>
    </source>
</evidence>
<evidence type="ECO:0000256" key="5">
    <source>
        <dbReference type="ARBA" id="ARBA00022833"/>
    </source>
</evidence>
<dbReference type="Pfam" id="PF00096">
    <property type="entry name" value="zf-C2H2"/>
    <property type="match status" value="2"/>
</dbReference>
<dbReference type="SMART" id="SM00355">
    <property type="entry name" value="ZnF_C2H2"/>
    <property type="match status" value="3"/>
</dbReference>
<dbReference type="PANTHER" id="PTHR24394">
    <property type="entry name" value="ZINC FINGER PROTEIN"/>
    <property type="match status" value="1"/>
</dbReference>
<dbReference type="PANTHER" id="PTHR24394:SF44">
    <property type="entry name" value="ZINC FINGER PROTEIN 271-LIKE"/>
    <property type="match status" value="1"/>
</dbReference>
<dbReference type="InterPro" id="IPR022755">
    <property type="entry name" value="Znf_C2H2_jaz"/>
</dbReference>
<evidence type="ECO:0000256" key="6">
    <source>
        <dbReference type="ARBA" id="ARBA00023242"/>
    </source>
</evidence>
<keyword evidence="2" id="KW-0479">Metal-binding</keyword>
<feature type="domain" description="C2H2-type" evidence="9">
    <location>
        <begin position="65"/>
        <end position="92"/>
    </location>
</feature>
<feature type="domain" description="C2H2-type" evidence="9">
    <location>
        <begin position="37"/>
        <end position="64"/>
    </location>
</feature>
<dbReference type="Gene3D" id="3.30.160.60">
    <property type="entry name" value="Classic Zinc Finger"/>
    <property type="match status" value="2"/>
</dbReference>
<sequence>MPAQSKEQCFTCKLCDKRFKLAVYLRRHKSVHDAPTFLCSHCDRGFKTENSLKRHETVHSEKRPHSCELCTKTFRKPDDVRRHLRFHKANIKPVETCVSKTTRTPDSTTENVEDRKLSSKVTATETGVEATEITFCLTRETQRQNAGSDPEFGEPPKATSGILSQSFSRVTELDSSLIGSQKDKPQELIIVNDSTATVGNMITRVYVQTCESNHVLEQSSNGYQIIFQQIMDELAKAGSETVNDIQL</sequence>
<gene>
    <name evidence="10" type="ORF">ODALV1_LOCUS28789</name>
</gene>
<evidence type="ECO:0000256" key="3">
    <source>
        <dbReference type="ARBA" id="ARBA00022737"/>
    </source>
</evidence>
<dbReference type="EMBL" id="CAXLJM020000147">
    <property type="protein sequence ID" value="CAL8141593.1"/>
    <property type="molecule type" value="Genomic_DNA"/>
</dbReference>
<keyword evidence="11" id="KW-1185">Reference proteome</keyword>
<feature type="region of interest" description="Disordered" evidence="8">
    <location>
        <begin position="99"/>
        <end position="120"/>
    </location>
</feature>
<protein>
    <recommendedName>
        <fullName evidence="9">C2H2-type domain-containing protein</fullName>
    </recommendedName>
</protein>
<evidence type="ECO:0000313" key="10">
    <source>
        <dbReference type="EMBL" id="CAL8141593.1"/>
    </source>
</evidence>
<keyword evidence="4 7" id="KW-0863">Zinc-finger</keyword>
<dbReference type="SUPFAM" id="SSF57667">
    <property type="entry name" value="beta-beta-alpha zinc fingers"/>
    <property type="match status" value="2"/>
</dbReference>
<feature type="compositionally biased region" description="Polar residues" evidence="8">
    <location>
        <begin position="99"/>
        <end position="110"/>
    </location>
</feature>
<comment type="subcellular location">
    <subcellularLocation>
        <location evidence="1">Nucleus</location>
    </subcellularLocation>
</comment>
<keyword evidence="6" id="KW-0539">Nucleus</keyword>
<accession>A0ABP1S1R3</accession>
<name>A0ABP1S1R3_9HEXA</name>
<evidence type="ECO:0000256" key="4">
    <source>
        <dbReference type="ARBA" id="ARBA00022771"/>
    </source>
</evidence>
<feature type="region of interest" description="Disordered" evidence="8">
    <location>
        <begin position="139"/>
        <end position="163"/>
    </location>
</feature>
<dbReference type="InterPro" id="IPR036236">
    <property type="entry name" value="Znf_C2H2_sf"/>
</dbReference>
<dbReference type="PROSITE" id="PS00028">
    <property type="entry name" value="ZINC_FINGER_C2H2_1"/>
    <property type="match status" value="3"/>
</dbReference>
<keyword evidence="3" id="KW-0677">Repeat</keyword>
<proteinExistence type="predicted"/>